<dbReference type="GeneID" id="115732569"/>
<dbReference type="RefSeq" id="XP_030519095.1">
    <property type="nucleotide sequence ID" value="XM_030663235.2"/>
</dbReference>
<keyword evidence="3" id="KW-0732">Signal</keyword>
<dbReference type="InterPro" id="IPR000010">
    <property type="entry name" value="Cystatin_dom"/>
</dbReference>
<organism evidence="5 6">
    <name type="scientific">Rhodamnia argentea</name>
    <dbReference type="NCBI Taxonomy" id="178133"/>
    <lineage>
        <taxon>Eukaryota</taxon>
        <taxon>Viridiplantae</taxon>
        <taxon>Streptophyta</taxon>
        <taxon>Embryophyta</taxon>
        <taxon>Tracheophyta</taxon>
        <taxon>Spermatophyta</taxon>
        <taxon>Magnoliopsida</taxon>
        <taxon>eudicotyledons</taxon>
        <taxon>Gunneridae</taxon>
        <taxon>Pentapetalae</taxon>
        <taxon>rosids</taxon>
        <taxon>malvids</taxon>
        <taxon>Myrtales</taxon>
        <taxon>Myrtaceae</taxon>
        <taxon>Myrtoideae</taxon>
        <taxon>Myrteae</taxon>
        <taxon>Australasian group</taxon>
        <taxon>Rhodamnia</taxon>
    </lineage>
</organism>
<dbReference type="AlphaFoldDB" id="A0A8B8N9I6"/>
<dbReference type="PROSITE" id="PS00287">
    <property type="entry name" value="CYSTATIN"/>
    <property type="match status" value="1"/>
</dbReference>
<dbReference type="InterPro" id="IPR018073">
    <property type="entry name" value="Prot_inh_cystat_CS"/>
</dbReference>
<dbReference type="GO" id="GO:0004869">
    <property type="term" value="F:cysteine-type endopeptidase inhibitor activity"/>
    <property type="evidence" value="ECO:0007669"/>
    <property type="project" value="UniProtKB-KW"/>
</dbReference>
<keyword evidence="2" id="KW-0789">Thiol protease inhibitor</keyword>
<reference evidence="5" key="1">
    <citation type="submission" date="2025-05" db="UniProtKB">
        <authorList>
            <consortium name="RefSeq"/>
        </authorList>
    </citation>
    <scope>NUCLEOTIDE SEQUENCE [LARGE SCALE GENOMIC DNA]</scope>
</reference>
<evidence type="ECO:0000256" key="2">
    <source>
        <dbReference type="ARBA" id="ARBA00022704"/>
    </source>
</evidence>
<keyword evidence="5" id="KW-1185">Reference proteome</keyword>
<sequence>MASSLLFLITLTLTSLSFLAAGYVGPRVGGRTSVPDVRSNEEVQKLGRYSVEEYNRMQRRGGGGGGNGEIAFGEVVGAERQVVAGIKYYLKIEGVQRGARKVFESVVVVKPWVRSKELVTFGPSRGGDGGRGKSGF</sequence>
<dbReference type="KEGG" id="rarg:115732569"/>
<name>A0A8B8N9I6_9MYRT</name>
<protein>
    <submittedName>
        <fullName evidence="6">Cysteine proteinase inhibitor B</fullName>
    </submittedName>
</protein>
<dbReference type="Gene3D" id="3.10.450.10">
    <property type="match status" value="1"/>
</dbReference>
<dbReference type="Proteomes" id="UP000827889">
    <property type="component" value="Chromosome 1"/>
</dbReference>
<accession>A0A8B8N9I6</accession>
<evidence type="ECO:0000259" key="4">
    <source>
        <dbReference type="SMART" id="SM00043"/>
    </source>
</evidence>
<evidence type="ECO:0000256" key="1">
    <source>
        <dbReference type="ARBA" id="ARBA00022690"/>
    </source>
</evidence>
<dbReference type="SUPFAM" id="SSF54403">
    <property type="entry name" value="Cystatin/monellin"/>
    <property type="match status" value="1"/>
</dbReference>
<proteinExistence type="predicted"/>
<feature type="chain" id="PRO_5034343100" evidence="3">
    <location>
        <begin position="22"/>
        <end position="136"/>
    </location>
</feature>
<dbReference type="CDD" id="cd00042">
    <property type="entry name" value="CY"/>
    <property type="match status" value="1"/>
</dbReference>
<evidence type="ECO:0000256" key="3">
    <source>
        <dbReference type="SAM" id="SignalP"/>
    </source>
</evidence>
<feature type="signal peptide" evidence="3">
    <location>
        <begin position="1"/>
        <end position="21"/>
    </location>
</feature>
<dbReference type="InterPro" id="IPR046350">
    <property type="entry name" value="Cystatin_sf"/>
</dbReference>
<dbReference type="PANTHER" id="PTHR47373:SF1">
    <property type="entry name" value="CYSTEINE PROTEINASE INHIBITOR 2"/>
    <property type="match status" value="1"/>
</dbReference>
<dbReference type="OrthoDB" id="1908104at2759"/>
<dbReference type="SMART" id="SM00043">
    <property type="entry name" value="CY"/>
    <property type="match status" value="1"/>
</dbReference>
<evidence type="ECO:0000313" key="5">
    <source>
        <dbReference type="Proteomes" id="UP000827889"/>
    </source>
</evidence>
<dbReference type="PANTHER" id="PTHR47373">
    <property type="entry name" value="CYSTEINE PROTEINASE INHIBITOR 2"/>
    <property type="match status" value="1"/>
</dbReference>
<evidence type="ECO:0000313" key="6">
    <source>
        <dbReference type="RefSeq" id="XP_030519095.1"/>
    </source>
</evidence>
<dbReference type="Pfam" id="PF16845">
    <property type="entry name" value="SQAPI"/>
    <property type="match status" value="1"/>
</dbReference>
<feature type="domain" description="Cystatin" evidence="4">
    <location>
        <begin position="26"/>
        <end position="124"/>
    </location>
</feature>
<keyword evidence="1" id="KW-0646">Protease inhibitor</keyword>
<reference evidence="6" key="2">
    <citation type="submission" date="2025-08" db="UniProtKB">
        <authorList>
            <consortium name="RefSeq"/>
        </authorList>
    </citation>
    <scope>IDENTIFICATION</scope>
    <source>
        <tissue evidence="6">Leaf</tissue>
    </source>
</reference>
<gene>
    <name evidence="6" type="primary">LOC115732569</name>
</gene>